<proteinExistence type="predicted"/>
<evidence type="ECO:0000313" key="1">
    <source>
        <dbReference type="WBParaSite" id="SCUD_0001266201-mRNA-1"/>
    </source>
</evidence>
<accession>A0A183KCB9</accession>
<organism evidence="1">
    <name type="scientific">Schistosoma curassoni</name>
    <dbReference type="NCBI Taxonomy" id="6186"/>
    <lineage>
        <taxon>Eukaryota</taxon>
        <taxon>Metazoa</taxon>
        <taxon>Spiralia</taxon>
        <taxon>Lophotrochozoa</taxon>
        <taxon>Platyhelminthes</taxon>
        <taxon>Trematoda</taxon>
        <taxon>Digenea</taxon>
        <taxon>Strigeidida</taxon>
        <taxon>Schistosomatoidea</taxon>
        <taxon>Schistosomatidae</taxon>
        <taxon>Schistosoma</taxon>
    </lineage>
</organism>
<sequence>MISTVGMWLRLLLLVFPVLLQLAAQSTIFQLFDY</sequence>
<protein>
    <submittedName>
        <fullName evidence="1">ABC transporter permease</fullName>
    </submittedName>
</protein>
<dbReference type="AlphaFoldDB" id="A0A183KCB9"/>
<dbReference type="WBParaSite" id="SCUD_0001266201-mRNA-1">
    <property type="protein sequence ID" value="SCUD_0001266201-mRNA-1"/>
    <property type="gene ID" value="SCUD_0001266201"/>
</dbReference>
<reference evidence="1" key="1">
    <citation type="submission" date="2016-06" db="UniProtKB">
        <authorList>
            <consortium name="WormBaseParasite"/>
        </authorList>
    </citation>
    <scope>IDENTIFICATION</scope>
</reference>
<name>A0A183KCB9_9TREM</name>